<dbReference type="InterPro" id="IPR035437">
    <property type="entry name" value="SNase_OB-fold_sf"/>
</dbReference>
<dbReference type="Gene3D" id="2.40.50.90">
    <property type="match status" value="1"/>
</dbReference>
<dbReference type="SUPFAM" id="SSF50199">
    <property type="entry name" value="Staphylococcal nuclease"/>
    <property type="match status" value="1"/>
</dbReference>
<dbReference type="OrthoDB" id="7469880at2"/>
<name>A0A844ZXX2_9SPHN</name>
<proteinExistence type="predicted"/>
<dbReference type="AlphaFoldDB" id="A0A844ZXX2"/>
<dbReference type="EMBL" id="WTYH01000001">
    <property type="protein sequence ID" value="MXO92092.1"/>
    <property type="molecule type" value="Genomic_DNA"/>
</dbReference>
<evidence type="ECO:0008006" key="3">
    <source>
        <dbReference type="Google" id="ProtNLM"/>
    </source>
</evidence>
<evidence type="ECO:0000313" key="1">
    <source>
        <dbReference type="EMBL" id="MXO92092.1"/>
    </source>
</evidence>
<reference evidence="1 2" key="1">
    <citation type="submission" date="2019-12" db="EMBL/GenBank/DDBJ databases">
        <title>Genomic-based taxomic classification of the family Erythrobacteraceae.</title>
        <authorList>
            <person name="Xu L."/>
        </authorList>
    </citation>
    <scope>NUCLEOTIDE SEQUENCE [LARGE SCALE GENOMIC DNA]</scope>
    <source>
        <strain evidence="1 2">RC4-10-4</strain>
    </source>
</reference>
<organism evidence="1 2">
    <name type="scientific">Aurantiacibacter arachoides</name>
    <dbReference type="NCBI Taxonomy" id="1850444"/>
    <lineage>
        <taxon>Bacteria</taxon>
        <taxon>Pseudomonadati</taxon>
        <taxon>Pseudomonadota</taxon>
        <taxon>Alphaproteobacteria</taxon>
        <taxon>Sphingomonadales</taxon>
        <taxon>Erythrobacteraceae</taxon>
        <taxon>Aurantiacibacter</taxon>
    </lineage>
</organism>
<dbReference type="Proteomes" id="UP000460626">
    <property type="component" value="Unassembled WGS sequence"/>
</dbReference>
<protein>
    <recommendedName>
        <fullName evidence="3">Thermonuclease family protein</fullName>
    </recommendedName>
</protein>
<keyword evidence="2" id="KW-1185">Reference proteome</keyword>
<sequence>MAAALLILGASLLVREWTVRPVQWSALDRPFAPCGEGRGASACVIDGDTLAIGQRRVRLTGYDAPEIAGACEAERRLAVVARDELARWASLGPFELDGGAEPPRDTYGRELRAARRGDELLADTMVQRQLARRSRLDRGWC</sequence>
<gene>
    <name evidence="1" type="ORF">GRI62_00535</name>
</gene>
<comment type="caution">
    <text evidence="1">The sequence shown here is derived from an EMBL/GenBank/DDBJ whole genome shotgun (WGS) entry which is preliminary data.</text>
</comment>
<dbReference type="RefSeq" id="WP_131451487.1">
    <property type="nucleotide sequence ID" value="NZ_BMJK01000001.1"/>
</dbReference>
<evidence type="ECO:0000313" key="2">
    <source>
        <dbReference type="Proteomes" id="UP000460626"/>
    </source>
</evidence>
<accession>A0A844ZXX2</accession>